<name>A0A428UD42_9HYPO</name>
<dbReference type="EMBL" id="NIZV01000072">
    <property type="protein sequence ID" value="RSM12226.1"/>
    <property type="molecule type" value="Genomic_DNA"/>
</dbReference>
<dbReference type="Proteomes" id="UP000288429">
    <property type="component" value="Unassembled WGS sequence"/>
</dbReference>
<dbReference type="AlphaFoldDB" id="A0A428UD42"/>
<keyword evidence="2" id="KW-1185">Reference proteome</keyword>
<evidence type="ECO:0000313" key="2">
    <source>
        <dbReference type="Proteomes" id="UP000288429"/>
    </source>
</evidence>
<reference evidence="1 2" key="1">
    <citation type="submission" date="2017-06" db="EMBL/GenBank/DDBJ databases">
        <title>Cmopartive genomic analysis of Ambrosia Fusariam Clade fungi.</title>
        <authorList>
            <person name="Stajich J.E."/>
            <person name="Carrillo J."/>
            <person name="Kijimoto T."/>
            <person name="Eskalen A."/>
            <person name="O'Donnell K."/>
            <person name="Kasson M."/>
        </authorList>
    </citation>
    <scope>NUCLEOTIDE SEQUENCE [LARGE SCALE GENOMIC DNA]</scope>
    <source>
        <strain evidence="1 2">NRRL 20438</strain>
    </source>
</reference>
<comment type="caution">
    <text evidence="1">The sequence shown here is derived from an EMBL/GenBank/DDBJ whole genome shotgun (WGS) entry which is preliminary data.</text>
</comment>
<organism evidence="1 2">
    <name type="scientific">Fusarium ambrosium</name>
    <dbReference type="NCBI Taxonomy" id="131363"/>
    <lineage>
        <taxon>Eukaryota</taxon>
        <taxon>Fungi</taxon>
        <taxon>Dikarya</taxon>
        <taxon>Ascomycota</taxon>
        <taxon>Pezizomycotina</taxon>
        <taxon>Sordariomycetes</taxon>
        <taxon>Hypocreomycetidae</taxon>
        <taxon>Hypocreales</taxon>
        <taxon>Nectriaceae</taxon>
        <taxon>Fusarium</taxon>
        <taxon>Fusarium solani species complex</taxon>
    </lineage>
</organism>
<sequence>MRLVGSGRTLAKFAWLTIRTERCARLQLAQDAEITPYLNSRRLLDLEPTSAVVVTAQWRFSQTQRQGRLCSLMYDSQGGATMPGARSMVIIGRSPSRPREDKGTTTKKAEAAAIAIVMPCKNGSAANHGYSYTCAKSIATEP</sequence>
<protein>
    <submittedName>
        <fullName evidence="1">Uncharacterized protein</fullName>
    </submittedName>
</protein>
<gene>
    <name evidence="1" type="ORF">CDV31_006432</name>
</gene>
<proteinExistence type="predicted"/>
<accession>A0A428UD42</accession>
<evidence type="ECO:0000313" key="1">
    <source>
        <dbReference type="EMBL" id="RSM12226.1"/>
    </source>
</evidence>